<protein>
    <submittedName>
        <fullName evidence="1">Uncharacterized protein</fullName>
    </submittedName>
</protein>
<organism evidence="1 2">
    <name type="scientific">Diversispora epigaea</name>
    <dbReference type="NCBI Taxonomy" id="1348612"/>
    <lineage>
        <taxon>Eukaryota</taxon>
        <taxon>Fungi</taxon>
        <taxon>Fungi incertae sedis</taxon>
        <taxon>Mucoromycota</taxon>
        <taxon>Glomeromycotina</taxon>
        <taxon>Glomeromycetes</taxon>
        <taxon>Diversisporales</taxon>
        <taxon>Diversisporaceae</taxon>
        <taxon>Diversispora</taxon>
    </lineage>
</organism>
<name>A0A397G0N9_9GLOM</name>
<reference evidence="1 2" key="1">
    <citation type="submission" date="2018-08" db="EMBL/GenBank/DDBJ databases">
        <title>Genome and evolution of the arbuscular mycorrhizal fungus Diversispora epigaea (formerly Glomus versiforme) and its bacterial endosymbionts.</title>
        <authorList>
            <person name="Sun X."/>
            <person name="Fei Z."/>
            <person name="Harrison M."/>
        </authorList>
    </citation>
    <scope>NUCLEOTIDE SEQUENCE [LARGE SCALE GENOMIC DNA]</scope>
    <source>
        <strain evidence="1 2">IT104</strain>
    </source>
</reference>
<dbReference type="Proteomes" id="UP000266861">
    <property type="component" value="Unassembled WGS sequence"/>
</dbReference>
<proteinExistence type="predicted"/>
<evidence type="ECO:0000313" key="1">
    <source>
        <dbReference type="EMBL" id="RHZ44581.1"/>
    </source>
</evidence>
<accession>A0A397G0N9</accession>
<keyword evidence="2" id="KW-1185">Reference proteome</keyword>
<evidence type="ECO:0000313" key="2">
    <source>
        <dbReference type="Proteomes" id="UP000266861"/>
    </source>
</evidence>
<comment type="caution">
    <text evidence="1">The sequence shown here is derived from an EMBL/GenBank/DDBJ whole genome shotgun (WGS) entry which is preliminary data.</text>
</comment>
<sequence length="134" mass="15681">MNEPSSKVKLDLPHFRVIKSHLETSPNLCSTIEMKNAKHYQRSLMQALKKCCIHLILILVTSLVSLHIQNSMKIANLHIIKICIIKTQFEQTRKNSMETKNFLYEYYSFCRSFPWEMSLEFEVSSPYCVSLSHP</sequence>
<gene>
    <name evidence="1" type="ORF">Glove_718g50</name>
</gene>
<dbReference type="AlphaFoldDB" id="A0A397G0N9"/>
<dbReference type="EMBL" id="PQFF01000570">
    <property type="protein sequence ID" value="RHZ44581.1"/>
    <property type="molecule type" value="Genomic_DNA"/>
</dbReference>